<keyword evidence="4" id="KW-1185">Reference proteome</keyword>
<sequence>MDNTQRTDGAHAGSLESPYYPGLWPTAGFILLYFVLQAVCTGLIMAATGTSNAMPVVIIFGLVAAAIVQLFLMWLYLRKQGRMAILGLNSFGKIPLRQATTLAVVVIMAAMAFNYIYATYVIPGVEMQEEMAKILASIPRTPVNIAAIFFAIAVAAPIVEELLFRGMLQNAVAKYVPFWAAILLSSFLFAVVHMQLYAIPGLMSLSIAFGYLYHRTGSLRTNIILHMANNAFALVISQILN</sequence>
<gene>
    <name evidence="3" type="ORF">GGR91_000520</name>
</gene>
<dbReference type="EMBL" id="JACIEA010000001">
    <property type="protein sequence ID" value="MBB3942298.1"/>
    <property type="molecule type" value="Genomic_DNA"/>
</dbReference>
<dbReference type="GO" id="GO:0004175">
    <property type="term" value="F:endopeptidase activity"/>
    <property type="evidence" value="ECO:0007669"/>
    <property type="project" value="UniProtKB-ARBA"/>
</dbReference>
<keyword evidence="1" id="KW-1133">Transmembrane helix</keyword>
<dbReference type="Proteomes" id="UP000581447">
    <property type="component" value="Unassembled WGS sequence"/>
</dbReference>
<feature type="transmembrane region" description="Helical" evidence="1">
    <location>
        <begin position="23"/>
        <end position="47"/>
    </location>
</feature>
<keyword evidence="1" id="KW-0812">Transmembrane</keyword>
<feature type="transmembrane region" description="Helical" evidence="1">
    <location>
        <begin position="98"/>
        <end position="122"/>
    </location>
</feature>
<protein>
    <recommendedName>
        <fullName evidence="2">CAAX prenyl protease 2/Lysostaphin resistance protein A-like domain-containing protein</fullName>
    </recommendedName>
</protein>
<evidence type="ECO:0000313" key="3">
    <source>
        <dbReference type="EMBL" id="MBB3942298.1"/>
    </source>
</evidence>
<feature type="transmembrane region" description="Helical" evidence="1">
    <location>
        <begin position="197"/>
        <end position="214"/>
    </location>
</feature>
<accession>A0A840AVX9</accession>
<feature type="transmembrane region" description="Helical" evidence="1">
    <location>
        <begin position="53"/>
        <end position="77"/>
    </location>
</feature>
<dbReference type="AlphaFoldDB" id="A0A840AVX9"/>
<evidence type="ECO:0000256" key="1">
    <source>
        <dbReference type="SAM" id="Phobius"/>
    </source>
</evidence>
<evidence type="ECO:0000313" key="4">
    <source>
        <dbReference type="Proteomes" id="UP000581447"/>
    </source>
</evidence>
<comment type="caution">
    <text evidence="3">The sequence shown here is derived from an EMBL/GenBank/DDBJ whole genome shotgun (WGS) entry which is preliminary data.</text>
</comment>
<feature type="transmembrane region" description="Helical" evidence="1">
    <location>
        <begin position="171"/>
        <end position="191"/>
    </location>
</feature>
<dbReference type="InterPro" id="IPR003675">
    <property type="entry name" value="Rce1/LyrA-like_dom"/>
</dbReference>
<dbReference type="RefSeq" id="WP_183939790.1">
    <property type="nucleotide sequence ID" value="NZ_BAABBG010000001.1"/>
</dbReference>
<feature type="domain" description="CAAX prenyl protease 2/Lysostaphin resistance protein A-like" evidence="2">
    <location>
        <begin position="144"/>
        <end position="232"/>
    </location>
</feature>
<feature type="transmembrane region" description="Helical" evidence="1">
    <location>
        <begin position="142"/>
        <end position="159"/>
    </location>
</feature>
<reference evidence="3 4" key="1">
    <citation type="submission" date="2020-08" db="EMBL/GenBank/DDBJ databases">
        <title>Genomic Encyclopedia of Type Strains, Phase IV (KMG-IV): sequencing the most valuable type-strain genomes for metagenomic binning, comparative biology and taxonomic classification.</title>
        <authorList>
            <person name="Goeker M."/>
        </authorList>
    </citation>
    <scope>NUCLEOTIDE SEQUENCE [LARGE SCALE GENOMIC DNA]</scope>
    <source>
        <strain evidence="3 4">DSM 29050</strain>
    </source>
</reference>
<dbReference type="GO" id="GO:0080120">
    <property type="term" value="P:CAAX-box protein maturation"/>
    <property type="evidence" value="ECO:0007669"/>
    <property type="project" value="UniProtKB-ARBA"/>
</dbReference>
<keyword evidence="1" id="KW-0472">Membrane</keyword>
<organism evidence="3 4">
    <name type="scientific">Sphingorhabdus rigui</name>
    <dbReference type="NCBI Taxonomy" id="1282858"/>
    <lineage>
        <taxon>Bacteria</taxon>
        <taxon>Pseudomonadati</taxon>
        <taxon>Pseudomonadota</taxon>
        <taxon>Alphaproteobacteria</taxon>
        <taxon>Sphingomonadales</taxon>
        <taxon>Sphingomonadaceae</taxon>
        <taxon>Sphingorhabdus</taxon>
    </lineage>
</organism>
<name>A0A840AVX9_9SPHN</name>
<dbReference type="PANTHER" id="PTHR43592:SF15">
    <property type="entry name" value="CAAX AMINO TERMINAL PROTEASE FAMILY PROTEIN"/>
    <property type="match status" value="1"/>
</dbReference>
<evidence type="ECO:0000259" key="2">
    <source>
        <dbReference type="Pfam" id="PF02517"/>
    </source>
</evidence>
<dbReference type="PANTHER" id="PTHR43592">
    <property type="entry name" value="CAAX AMINO TERMINAL PROTEASE"/>
    <property type="match status" value="1"/>
</dbReference>
<dbReference type="Pfam" id="PF02517">
    <property type="entry name" value="Rce1-like"/>
    <property type="match status" value="1"/>
</dbReference>
<proteinExistence type="predicted"/>